<sequence>MSLESDDKETKRVVEPVDVDDCVVFLELLANHDDERGLVKLRCRHLFHLDCIGSYFNFKTSMEFPCCRQIEKGQWLLPKPIEASFPSFPVSPTMVWSDDVVSSVESHIATNPPMHRPYVPIHPPFAPIQSPYASNEIPLNDNMMSMSAAIVCRLHAMKYEYYGITGRTGIGGESSGGNVVAEEVAAGEAAGGAEMMEE</sequence>
<dbReference type="Gene3D" id="3.30.40.10">
    <property type="entry name" value="Zinc/RING finger domain, C3HC4 (zinc finger)"/>
    <property type="match status" value="1"/>
</dbReference>
<dbReference type="PANTHER" id="PTHR46798">
    <property type="entry name" value="OS09G0511500 PROTEIN"/>
    <property type="match status" value="1"/>
</dbReference>
<dbReference type="GeneID" id="109126857"/>
<evidence type="ECO:0000313" key="2">
    <source>
        <dbReference type="RefSeq" id="XP_019086288.1"/>
    </source>
</evidence>
<name>A0ABM1QHQ0_CAMSA</name>
<dbReference type="PANTHER" id="PTHR46798:SF17">
    <property type="entry name" value="RING_U-BOX SUPERFAMILY PROTEIN"/>
    <property type="match status" value="1"/>
</dbReference>
<keyword evidence="1" id="KW-1185">Reference proteome</keyword>
<proteinExistence type="predicted"/>
<gene>
    <name evidence="2" type="primary">LOC109126857</name>
</gene>
<organism evidence="1 2">
    <name type="scientific">Camelina sativa</name>
    <name type="common">False flax</name>
    <name type="synonym">Myagrum sativum</name>
    <dbReference type="NCBI Taxonomy" id="90675"/>
    <lineage>
        <taxon>Eukaryota</taxon>
        <taxon>Viridiplantae</taxon>
        <taxon>Streptophyta</taxon>
        <taxon>Embryophyta</taxon>
        <taxon>Tracheophyta</taxon>
        <taxon>Spermatophyta</taxon>
        <taxon>Magnoliopsida</taxon>
        <taxon>eudicotyledons</taxon>
        <taxon>Gunneridae</taxon>
        <taxon>Pentapetalae</taxon>
        <taxon>rosids</taxon>
        <taxon>malvids</taxon>
        <taxon>Brassicales</taxon>
        <taxon>Brassicaceae</taxon>
        <taxon>Camelineae</taxon>
        <taxon>Camelina</taxon>
    </lineage>
</organism>
<protein>
    <submittedName>
        <fullName evidence="2">Uncharacterized protein LOC109126857</fullName>
    </submittedName>
</protein>
<dbReference type="RefSeq" id="XP_019086288.1">
    <property type="nucleotide sequence ID" value="XM_019230743.1"/>
</dbReference>
<dbReference type="SUPFAM" id="SSF57850">
    <property type="entry name" value="RING/U-box"/>
    <property type="match status" value="1"/>
</dbReference>
<accession>A0ABM1QHQ0</accession>
<dbReference type="InterPro" id="IPR013083">
    <property type="entry name" value="Znf_RING/FYVE/PHD"/>
</dbReference>
<reference evidence="1" key="1">
    <citation type="journal article" date="2014" name="Nat. Commun.">
        <title>The emerging biofuel crop Camelina sativa retains a highly undifferentiated hexaploid genome structure.</title>
        <authorList>
            <person name="Kagale S."/>
            <person name="Koh C."/>
            <person name="Nixon J."/>
            <person name="Bollina V."/>
            <person name="Clarke W.E."/>
            <person name="Tuteja R."/>
            <person name="Spillane C."/>
            <person name="Robinson S.J."/>
            <person name="Links M.G."/>
            <person name="Clarke C."/>
            <person name="Higgins E.E."/>
            <person name="Huebert T."/>
            <person name="Sharpe A.G."/>
            <person name="Parkin I.A."/>
        </authorList>
    </citation>
    <scope>NUCLEOTIDE SEQUENCE [LARGE SCALE GENOMIC DNA]</scope>
    <source>
        <strain evidence="1">cv. DH55</strain>
    </source>
</reference>
<dbReference type="InterPro" id="IPR044274">
    <property type="entry name" value="RFI2"/>
</dbReference>
<dbReference type="Proteomes" id="UP000694864">
    <property type="component" value="Chromosome 10"/>
</dbReference>
<reference evidence="2" key="2">
    <citation type="submission" date="2025-08" db="UniProtKB">
        <authorList>
            <consortium name="RefSeq"/>
        </authorList>
    </citation>
    <scope>IDENTIFICATION</scope>
    <source>
        <tissue evidence="2">Leaf</tissue>
    </source>
</reference>
<evidence type="ECO:0000313" key="1">
    <source>
        <dbReference type="Proteomes" id="UP000694864"/>
    </source>
</evidence>